<dbReference type="OrthoDB" id="3056127at2759"/>
<name>A0A0C9Y6J6_9AGAR</name>
<proteinExistence type="predicted"/>
<sequence>MSTHKTSCIQHDLAKKNRLIGALLAGKGLHEAAQMTDFKKSTAADIWKRYQQTGSTQNHPRSGCLKVVMDRLKQEIMNAAKKSRWQPFQEITNNLEPQVSDATIRNVLAKEGYHQCV</sequence>
<keyword evidence="2" id="KW-1185">Reference proteome</keyword>
<dbReference type="SUPFAM" id="SSF46689">
    <property type="entry name" value="Homeodomain-like"/>
    <property type="match status" value="1"/>
</dbReference>
<evidence type="ECO:0008006" key="3">
    <source>
        <dbReference type="Google" id="ProtNLM"/>
    </source>
</evidence>
<evidence type="ECO:0000313" key="2">
    <source>
        <dbReference type="Proteomes" id="UP000054477"/>
    </source>
</evidence>
<accession>A0A0C9Y6J6</accession>
<dbReference type="Proteomes" id="UP000054477">
    <property type="component" value="Unassembled WGS sequence"/>
</dbReference>
<dbReference type="Gene3D" id="1.10.10.10">
    <property type="entry name" value="Winged helix-like DNA-binding domain superfamily/Winged helix DNA-binding domain"/>
    <property type="match status" value="1"/>
</dbReference>
<organism evidence="1 2">
    <name type="scientific">Laccaria amethystina LaAM-08-1</name>
    <dbReference type="NCBI Taxonomy" id="1095629"/>
    <lineage>
        <taxon>Eukaryota</taxon>
        <taxon>Fungi</taxon>
        <taxon>Dikarya</taxon>
        <taxon>Basidiomycota</taxon>
        <taxon>Agaricomycotina</taxon>
        <taxon>Agaricomycetes</taxon>
        <taxon>Agaricomycetidae</taxon>
        <taxon>Agaricales</taxon>
        <taxon>Agaricineae</taxon>
        <taxon>Hydnangiaceae</taxon>
        <taxon>Laccaria</taxon>
    </lineage>
</organism>
<dbReference type="InterPro" id="IPR009057">
    <property type="entry name" value="Homeodomain-like_sf"/>
</dbReference>
<evidence type="ECO:0000313" key="1">
    <source>
        <dbReference type="EMBL" id="KIK03683.1"/>
    </source>
</evidence>
<dbReference type="STRING" id="1095629.A0A0C9Y6J6"/>
<gene>
    <name evidence="1" type="ORF">K443DRAFT_5171</name>
</gene>
<dbReference type="AlphaFoldDB" id="A0A0C9Y6J6"/>
<dbReference type="InterPro" id="IPR036388">
    <property type="entry name" value="WH-like_DNA-bd_sf"/>
</dbReference>
<protein>
    <recommendedName>
        <fullName evidence="3">Transposase Tc1-like domain-containing protein</fullName>
    </recommendedName>
</protein>
<reference evidence="2" key="2">
    <citation type="submission" date="2015-01" db="EMBL/GenBank/DDBJ databases">
        <title>Evolutionary Origins and Diversification of the Mycorrhizal Mutualists.</title>
        <authorList>
            <consortium name="DOE Joint Genome Institute"/>
            <consortium name="Mycorrhizal Genomics Consortium"/>
            <person name="Kohler A."/>
            <person name="Kuo A."/>
            <person name="Nagy L.G."/>
            <person name="Floudas D."/>
            <person name="Copeland A."/>
            <person name="Barry K.W."/>
            <person name="Cichocki N."/>
            <person name="Veneault-Fourrey C."/>
            <person name="LaButti K."/>
            <person name="Lindquist E.A."/>
            <person name="Lipzen A."/>
            <person name="Lundell T."/>
            <person name="Morin E."/>
            <person name="Murat C."/>
            <person name="Riley R."/>
            <person name="Ohm R."/>
            <person name="Sun H."/>
            <person name="Tunlid A."/>
            <person name="Henrissat B."/>
            <person name="Grigoriev I.V."/>
            <person name="Hibbett D.S."/>
            <person name="Martin F."/>
        </authorList>
    </citation>
    <scope>NUCLEOTIDE SEQUENCE [LARGE SCALE GENOMIC DNA]</scope>
    <source>
        <strain evidence="2">LaAM-08-1</strain>
    </source>
</reference>
<dbReference type="EMBL" id="KN838577">
    <property type="protein sequence ID" value="KIK03683.1"/>
    <property type="molecule type" value="Genomic_DNA"/>
</dbReference>
<reference evidence="1 2" key="1">
    <citation type="submission" date="2014-04" db="EMBL/GenBank/DDBJ databases">
        <authorList>
            <consortium name="DOE Joint Genome Institute"/>
            <person name="Kuo A."/>
            <person name="Kohler A."/>
            <person name="Nagy L.G."/>
            <person name="Floudas D."/>
            <person name="Copeland A."/>
            <person name="Barry K.W."/>
            <person name="Cichocki N."/>
            <person name="Veneault-Fourrey C."/>
            <person name="LaButti K."/>
            <person name="Lindquist E.A."/>
            <person name="Lipzen A."/>
            <person name="Lundell T."/>
            <person name="Morin E."/>
            <person name="Murat C."/>
            <person name="Sun H."/>
            <person name="Tunlid A."/>
            <person name="Henrissat B."/>
            <person name="Grigoriev I.V."/>
            <person name="Hibbett D.S."/>
            <person name="Martin F."/>
            <person name="Nordberg H.P."/>
            <person name="Cantor M.N."/>
            <person name="Hua S.X."/>
        </authorList>
    </citation>
    <scope>NUCLEOTIDE SEQUENCE [LARGE SCALE GENOMIC DNA]</scope>
    <source>
        <strain evidence="1 2">LaAM-08-1</strain>
    </source>
</reference>
<dbReference type="HOGENOM" id="CLU_2085213_0_0_1"/>